<comment type="caution">
    <text evidence="3">The sequence shown here is derived from an EMBL/GenBank/DDBJ whole genome shotgun (WGS) entry which is preliminary data.</text>
</comment>
<keyword evidence="2" id="KW-1277">Toxin-antitoxin system</keyword>
<dbReference type="SUPFAM" id="SSF143011">
    <property type="entry name" value="RelE-like"/>
    <property type="match status" value="1"/>
</dbReference>
<dbReference type="Pfam" id="PF05016">
    <property type="entry name" value="ParE_toxin"/>
    <property type="match status" value="1"/>
</dbReference>
<organism evidence="3 4">
    <name type="scientific">Fusobacterium necrophorum subsp. funduliforme</name>
    <dbReference type="NCBI Taxonomy" id="143387"/>
    <lineage>
        <taxon>Bacteria</taxon>
        <taxon>Fusobacteriati</taxon>
        <taxon>Fusobacteriota</taxon>
        <taxon>Fusobacteriia</taxon>
        <taxon>Fusobacteriales</taxon>
        <taxon>Fusobacteriaceae</taxon>
        <taxon>Fusobacterium</taxon>
    </lineage>
</organism>
<dbReference type="NCBIfam" id="TIGR02385">
    <property type="entry name" value="RelE_StbE"/>
    <property type="match status" value="1"/>
</dbReference>
<dbReference type="eggNOG" id="COG2026">
    <property type="taxonomic scope" value="Bacteria"/>
</dbReference>
<protein>
    <submittedName>
        <fullName evidence="3">Addiction module toxin RelE</fullName>
    </submittedName>
</protein>
<dbReference type="AlphaFoldDB" id="A0A162IT09"/>
<dbReference type="Proteomes" id="UP000075816">
    <property type="component" value="Unassembled WGS sequence"/>
</dbReference>
<evidence type="ECO:0000313" key="4">
    <source>
        <dbReference type="Proteomes" id="UP000075816"/>
    </source>
</evidence>
<name>A0A162IT09_9FUSO</name>
<proteinExistence type="inferred from homology"/>
<dbReference type="RefSeq" id="WP_005958860.1">
    <property type="nucleotide sequence ID" value="NZ_CAXOUJ010000028.1"/>
</dbReference>
<dbReference type="PANTHER" id="PTHR35601">
    <property type="entry name" value="TOXIN RELE"/>
    <property type="match status" value="1"/>
</dbReference>
<dbReference type="KEGG" id="fnf:BSQ88_01690"/>
<gene>
    <name evidence="3" type="ORF">A2J07_03585</name>
</gene>
<reference evidence="3 4" key="1">
    <citation type="submission" date="2016-03" db="EMBL/GenBank/DDBJ databases">
        <title>Comparative genomics of human isolates of Fusobacterium necrophorum.</title>
        <authorList>
            <person name="Jensen A."/>
            <person name="Bank S."/>
            <person name="Andersen P.S."/>
            <person name="Kristensen L.H."/>
            <person name="Prag J."/>
        </authorList>
    </citation>
    <scope>NUCLEOTIDE SEQUENCE [LARGE SCALE GENOMIC DNA]</scope>
    <source>
        <strain evidence="3 4">LS_1264</strain>
    </source>
</reference>
<evidence type="ECO:0000256" key="1">
    <source>
        <dbReference type="ARBA" id="ARBA00006226"/>
    </source>
</evidence>
<sequence>MSYQVLLSQKAEKSLQKMDKGVARLITSWIIKNLYSVENPRIHGKELKGNLKGLWRYRVGDYRLIAEIKDRELLIFMVEIGHRREIYEE</sequence>
<dbReference type="EMBL" id="LVEA01000031">
    <property type="protein sequence ID" value="KYL04408.1"/>
    <property type="molecule type" value="Genomic_DNA"/>
</dbReference>
<dbReference type="PANTHER" id="PTHR35601:SF1">
    <property type="entry name" value="TOXIN RELE"/>
    <property type="match status" value="1"/>
</dbReference>
<evidence type="ECO:0000313" key="3">
    <source>
        <dbReference type="EMBL" id="KYL04408.1"/>
    </source>
</evidence>
<comment type="similarity">
    <text evidence="1">Belongs to the RelE toxin family.</text>
</comment>
<accession>A0A162IT09</accession>
<dbReference type="InterPro" id="IPR035093">
    <property type="entry name" value="RelE/ParE_toxin_dom_sf"/>
</dbReference>
<dbReference type="InterPro" id="IPR007712">
    <property type="entry name" value="RelE/ParE_toxin"/>
</dbReference>
<evidence type="ECO:0000256" key="2">
    <source>
        <dbReference type="ARBA" id="ARBA00022649"/>
    </source>
</evidence>
<dbReference type="Gene3D" id="3.30.2310.20">
    <property type="entry name" value="RelE-like"/>
    <property type="match status" value="1"/>
</dbReference>